<evidence type="ECO:0000313" key="2">
    <source>
        <dbReference type="Proteomes" id="UP000245910"/>
    </source>
</evidence>
<dbReference type="OrthoDB" id="5067689at2759"/>
<dbReference type="Proteomes" id="UP000245910">
    <property type="component" value="Chromosome II"/>
</dbReference>
<organism evidence="1 2">
    <name type="scientific">Fusarium venenatum</name>
    <dbReference type="NCBI Taxonomy" id="56646"/>
    <lineage>
        <taxon>Eukaryota</taxon>
        <taxon>Fungi</taxon>
        <taxon>Dikarya</taxon>
        <taxon>Ascomycota</taxon>
        <taxon>Pezizomycotina</taxon>
        <taxon>Sordariomycetes</taxon>
        <taxon>Hypocreomycetidae</taxon>
        <taxon>Hypocreales</taxon>
        <taxon>Nectriaceae</taxon>
        <taxon>Fusarium</taxon>
    </lineage>
</organism>
<reference evidence="2" key="1">
    <citation type="submission" date="2014-10" db="EMBL/GenBank/DDBJ databases">
        <authorList>
            <person name="King R."/>
        </authorList>
    </citation>
    <scope>NUCLEOTIDE SEQUENCE [LARGE SCALE GENOMIC DNA]</scope>
    <source>
        <strain evidence="2">A3/5</strain>
    </source>
</reference>
<dbReference type="RefSeq" id="XP_025584978.1">
    <property type="nucleotide sequence ID" value="XM_025734141.1"/>
</dbReference>
<proteinExistence type="predicted"/>
<dbReference type="KEGG" id="fvn:FVRRES_05694"/>
<evidence type="ECO:0000313" key="1">
    <source>
        <dbReference type="EMBL" id="CEI61258.1"/>
    </source>
</evidence>
<dbReference type="AlphaFoldDB" id="A0A2L2SWW8"/>
<accession>A0A2L2SWW8</accession>
<protein>
    <submittedName>
        <fullName evidence="1">Uncharacterized protein</fullName>
    </submittedName>
</protein>
<name>A0A2L2SWW8_9HYPO</name>
<keyword evidence="2" id="KW-1185">Reference proteome</keyword>
<sequence length="136" mass="15451">MSNQRNIAASGLWGKGKHITKPAPALKGILKLSQNTPSSPDTSRHIKFCRKADTIVYIPSKNRGRRPSRRRDDWVIVSRPGEKYTASRADSEITSYGDVMDFLDEDCAAFILSEPFEHACIRLQRHLQHDSKTDRK</sequence>
<dbReference type="EMBL" id="LN649230">
    <property type="protein sequence ID" value="CEI61258.1"/>
    <property type="molecule type" value="Genomic_DNA"/>
</dbReference>
<dbReference type="GeneID" id="37257333"/>